<evidence type="ECO:0000313" key="3">
    <source>
        <dbReference type="Proteomes" id="UP001153555"/>
    </source>
</evidence>
<comment type="caution">
    <text evidence="2">The sequence shown here is derived from an EMBL/GenBank/DDBJ whole genome shotgun (WGS) entry which is preliminary data.</text>
</comment>
<evidence type="ECO:0000313" key="2">
    <source>
        <dbReference type="EMBL" id="CAA0815464.1"/>
    </source>
</evidence>
<accession>A0A9N7MVL7</accession>
<name>A0A9N7MVL7_STRHE</name>
<organism evidence="2 3">
    <name type="scientific">Striga hermonthica</name>
    <name type="common">Purple witchweed</name>
    <name type="synonym">Buchnera hermonthica</name>
    <dbReference type="NCBI Taxonomy" id="68872"/>
    <lineage>
        <taxon>Eukaryota</taxon>
        <taxon>Viridiplantae</taxon>
        <taxon>Streptophyta</taxon>
        <taxon>Embryophyta</taxon>
        <taxon>Tracheophyta</taxon>
        <taxon>Spermatophyta</taxon>
        <taxon>Magnoliopsida</taxon>
        <taxon>eudicotyledons</taxon>
        <taxon>Gunneridae</taxon>
        <taxon>Pentapetalae</taxon>
        <taxon>asterids</taxon>
        <taxon>lamiids</taxon>
        <taxon>Lamiales</taxon>
        <taxon>Orobanchaceae</taxon>
        <taxon>Buchnereae</taxon>
        <taxon>Striga</taxon>
    </lineage>
</organism>
<reference evidence="2" key="1">
    <citation type="submission" date="2019-12" db="EMBL/GenBank/DDBJ databases">
        <authorList>
            <person name="Scholes J."/>
        </authorList>
    </citation>
    <scope>NUCLEOTIDE SEQUENCE</scope>
</reference>
<dbReference type="Proteomes" id="UP001153555">
    <property type="component" value="Unassembled WGS sequence"/>
</dbReference>
<protein>
    <submittedName>
        <fullName evidence="2">Uncharacterized protein</fullName>
    </submittedName>
</protein>
<dbReference type="OrthoDB" id="1937661at2759"/>
<keyword evidence="3" id="KW-1185">Reference proteome</keyword>
<feature type="compositionally biased region" description="Polar residues" evidence="1">
    <location>
        <begin position="73"/>
        <end position="83"/>
    </location>
</feature>
<gene>
    <name evidence="2" type="ORF">SHERM_15484</name>
</gene>
<sequence>MGCIYSKAIARSMSVRDELSDHGFRSSAVAWEELLSSHSGTDQLFALVRSATQRPSDMTLPSARDPDGKRDSGTFTRSRSYDQMTRESGHKLDWEYKSQTGSRSFHTVEEYDAMLERIQKFRTRSVQHFEDCNSPQDVVGDKSRTREPHGNNFEDLERVVQVDSSTRETGWKRKAAVKGLTPLDVPSIEFPAGIGRNERQLVDVEGEQIYSAETYVTPKFGSYNGRVYSRMQEGDGTGENPVFSRELLAAFEDCMQQLQEEEESIIWQIGADSLAEDENSKQSSHDR</sequence>
<dbReference type="AlphaFoldDB" id="A0A9N7MVL7"/>
<feature type="region of interest" description="Disordered" evidence="1">
    <location>
        <begin position="52"/>
        <end position="88"/>
    </location>
</feature>
<proteinExistence type="predicted"/>
<dbReference type="EMBL" id="CACSLK010012531">
    <property type="protein sequence ID" value="CAA0815464.1"/>
    <property type="molecule type" value="Genomic_DNA"/>
</dbReference>
<evidence type="ECO:0000256" key="1">
    <source>
        <dbReference type="SAM" id="MobiDB-lite"/>
    </source>
</evidence>